<evidence type="ECO:0000313" key="2">
    <source>
        <dbReference type="Proteomes" id="UP000048984"/>
    </source>
</evidence>
<dbReference type="EMBL" id="LJYW01000001">
    <property type="protein sequence ID" value="KPL54717.1"/>
    <property type="molecule type" value="Genomic_DNA"/>
</dbReference>
<reference evidence="1 2" key="1">
    <citation type="submission" date="2015-09" db="EMBL/GenBank/DDBJ databases">
        <authorList>
            <person name="Jackson K.R."/>
            <person name="Lunt B.L."/>
            <person name="Fisher J.N.B."/>
            <person name="Gardner A.V."/>
            <person name="Bailey M.E."/>
            <person name="Deus L.M."/>
            <person name="Earl A.S."/>
            <person name="Gibby P.D."/>
            <person name="Hartmann K.A."/>
            <person name="Liu J.E."/>
            <person name="Manci A.M."/>
            <person name="Nielsen D.A."/>
            <person name="Solomon M.B."/>
            <person name="Breakwell D.P."/>
            <person name="Burnett S.H."/>
            <person name="Grose J.H."/>
        </authorList>
    </citation>
    <scope>NUCLEOTIDE SEQUENCE [LARGE SCALE GENOMIC DNA]</scope>
    <source>
        <strain evidence="1 2">16</strain>
    </source>
</reference>
<dbReference type="GO" id="GO:0030254">
    <property type="term" value="P:protein secretion by the type III secretion system"/>
    <property type="evidence" value="ECO:0007669"/>
    <property type="project" value="InterPro"/>
</dbReference>
<dbReference type="Pfam" id="PF05932">
    <property type="entry name" value="CesT"/>
    <property type="match status" value="1"/>
</dbReference>
<name>A0A0P6WIV5_9HYPH</name>
<dbReference type="STRING" id="665126.ABB55_22880"/>
<evidence type="ECO:0000313" key="1">
    <source>
        <dbReference type="EMBL" id="KPL54717.1"/>
    </source>
</evidence>
<dbReference type="RefSeq" id="WP_054360883.1">
    <property type="nucleotide sequence ID" value="NZ_JAPCYQ010000001.1"/>
</dbReference>
<keyword evidence="2" id="KW-1185">Reference proteome</keyword>
<dbReference type="Proteomes" id="UP000048984">
    <property type="component" value="Unassembled WGS sequence"/>
</dbReference>
<dbReference type="SUPFAM" id="SSF69635">
    <property type="entry name" value="Type III secretory system chaperone-like"/>
    <property type="match status" value="1"/>
</dbReference>
<proteinExistence type="predicted"/>
<gene>
    <name evidence="1" type="ORF">ABB55_22880</name>
</gene>
<evidence type="ECO:0008006" key="3">
    <source>
        <dbReference type="Google" id="ProtNLM"/>
    </source>
</evidence>
<reference evidence="1 2" key="2">
    <citation type="submission" date="2015-10" db="EMBL/GenBank/DDBJ databases">
        <title>Draft Genome Sequence of Prosthecomicrobium hirschii ATCC 27832.</title>
        <authorList>
            <person name="Daniel J."/>
            <person name="Givan S.A."/>
            <person name="Brun Y.V."/>
            <person name="Brown P.J."/>
        </authorList>
    </citation>
    <scope>NUCLEOTIDE SEQUENCE [LARGE SCALE GENOMIC DNA]</scope>
    <source>
        <strain evidence="1 2">16</strain>
    </source>
</reference>
<protein>
    <recommendedName>
        <fullName evidence="3">Type III secretion system chaperone</fullName>
    </recommendedName>
</protein>
<dbReference type="InterPro" id="IPR010261">
    <property type="entry name" value="Tir_chaperone"/>
</dbReference>
<dbReference type="Gene3D" id="3.30.1460.10">
    <property type="match status" value="1"/>
</dbReference>
<organism evidence="1 2">
    <name type="scientific">Prosthecodimorpha hirschii</name>
    <dbReference type="NCBI Taxonomy" id="665126"/>
    <lineage>
        <taxon>Bacteria</taxon>
        <taxon>Pseudomonadati</taxon>
        <taxon>Pseudomonadota</taxon>
        <taxon>Alphaproteobacteria</taxon>
        <taxon>Hyphomicrobiales</taxon>
        <taxon>Ancalomicrobiaceae</taxon>
        <taxon>Prosthecodimorpha</taxon>
    </lineage>
</organism>
<accession>A0A0P6WIV5</accession>
<dbReference type="OrthoDB" id="8656820at2"/>
<dbReference type="AlphaFoldDB" id="A0A0P6WIV5"/>
<sequence length="156" mass="16459">MDMAKAQLLIGDVGALLGLPDLAFDADGDCALTIDDTLQVDISFLDEEDALLLASPLGSPADPLPADLAEAMLDANFFWRGTGGATLGLDRETRMAVLVETVPLAGQHPAALRDRLSDFVTVARDWTDRVAGRTPIAASDVTTVTEEPAGDVILRL</sequence>
<comment type="caution">
    <text evidence="1">The sequence shown here is derived from an EMBL/GenBank/DDBJ whole genome shotgun (WGS) entry which is preliminary data.</text>
</comment>